<name>A0A1G4MBW5_LACFM</name>
<dbReference type="GO" id="GO:0005619">
    <property type="term" value="C:ascospore wall"/>
    <property type="evidence" value="ECO:0007669"/>
    <property type="project" value="TreeGrafter"/>
</dbReference>
<dbReference type="GO" id="GO:0005811">
    <property type="term" value="C:lipid droplet"/>
    <property type="evidence" value="ECO:0007669"/>
    <property type="project" value="TreeGrafter"/>
</dbReference>
<dbReference type="STRING" id="4955.A0A1G4MBW5"/>
<keyword evidence="1" id="KW-0472">Membrane</keyword>
<protein>
    <submittedName>
        <fullName evidence="2">LAFE_0D10902g1_1</fullName>
    </submittedName>
</protein>
<accession>A0A1G4MBW5</accession>
<dbReference type="GO" id="GO:0005628">
    <property type="term" value="C:prospore membrane"/>
    <property type="evidence" value="ECO:0007669"/>
    <property type="project" value="TreeGrafter"/>
</dbReference>
<dbReference type="OrthoDB" id="10012223at2759"/>
<evidence type="ECO:0000256" key="1">
    <source>
        <dbReference type="SAM" id="Phobius"/>
    </source>
</evidence>
<sequence>MQDNESLGRSSSIIVTDRSSTLNSTQEFTTPHENQFTTQANNQLPLQYQSKSFYLRGISGTLFSKFDHRVSLISNNFLHDLFVEKTFWYPVLGIFKFVSTPFFWNYSIILAFCFLCIFVIVGSLYYAFIVPLLLTWAVITLGPLGFVIVHIQWLLQANALAIKLTKVLIFPTVRDELFDAVLLNQGHKVFLESAKVMPYHVAKKPSKTTLEYWVLVFPQKCASIIFHLILTVILIIISLIPIFGPSIVNQILSPKRGFAYAERYLKLQKYSKEKCNETFYEQLGKYTAFGMMAGLLELVPIISIFTLPSNIIAGALWASDEINKSQS</sequence>
<evidence type="ECO:0000313" key="3">
    <source>
        <dbReference type="Proteomes" id="UP000190831"/>
    </source>
</evidence>
<organism evidence="2 3">
    <name type="scientific">Lachancea fermentati</name>
    <name type="common">Zygosaccharomyces fermentati</name>
    <dbReference type="NCBI Taxonomy" id="4955"/>
    <lineage>
        <taxon>Eukaryota</taxon>
        <taxon>Fungi</taxon>
        <taxon>Dikarya</taxon>
        <taxon>Ascomycota</taxon>
        <taxon>Saccharomycotina</taxon>
        <taxon>Saccharomycetes</taxon>
        <taxon>Saccharomycetales</taxon>
        <taxon>Saccharomycetaceae</taxon>
        <taxon>Lachancea</taxon>
    </lineage>
</organism>
<feature type="transmembrane region" description="Helical" evidence="1">
    <location>
        <begin position="224"/>
        <end position="244"/>
    </location>
</feature>
<dbReference type="InterPro" id="IPR052786">
    <property type="entry name" value="Spore_wall_assembly"/>
</dbReference>
<dbReference type="PANTHER" id="PTHR34292:SF2">
    <property type="entry name" value="OUTER SPORE WALL PROTEIN LDS1"/>
    <property type="match status" value="1"/>
</dbReference>
<feature type="transmembrane region" description="Helical" evidence="1">
    <location>
        <begin position="134"/>
        <end position="155"/>
    </location>
</feature>
<proteinExistence type="predicted"/>
<keyword evidence="3" id="KW-1185">Reference proteome</keyword>
<reference evidence="2 3" key="1">
    <citation type="submission" date="2016-03" db="EMBL/GenBank/DDBJ databases">
        <authorList>
            <person name="Devillers H."/>
        </authorList>
    </citation>
    <scope>NUCLEOTIDE SEQUENCE [LARGE SCALE GENOMIC DNA]</scope>
    <source>
        <strain evidence="2">CBS 6772</strain>
    </source>
</reference>
<dbReference type="AlphaFoldDB" id="A0A1G4MBW5"/>
<keyword evidence="1" id="KW-0812">Transmembrane</keyword>
<feature type="transmembrane region" description="Helical" evidence="1">
    <location>
        <begin position="298"/>
        <end position="318"/>
    </location>
</feature>
<dbReference type="OMA" id="REFWPLF"/>
<gene>
    <name evidence="2" type="ORF">LAFE_0D10902G</name>
</gene>
<keyword evidence="1" id="KW-1133">Transmembrane helix</keyword>
<dbReference type="PANTHER" id="PTHR34292">
    <property type="entry name" value="OUTER SPORE WALL PROTEIN LDS1"/>
    <property type="match status" value="1"/>
</dbReference>
<evidence type="ECO:0000313" key="2">
    <source>
        <dbReference type="EMBL" id="SCW01362.1"/>
    </source>
</evidence>
<feature type="transmembrane region" description="Helical" evidence="1">
    <location>
        <begin position="103"/>
        <end position="128"/>
    </location>
</feature>
<dbReference type="EMBL" id="LT598492">
    <property type="protein sequence ID" value="SCW01362.1"/>
    <property type="molecule type" value="Genomic_DNA"/>
</dbReference>
<dbReference type="Proteomes" id="UP000190831">
    <property type="component" value="Chromosome D"/>
</dbReference>